<name>A0A1H9U180_9BACI</name>
<keyword evidence="2" id="KW-1185">Reference proteome</keyword>
<evidence type="ECO:0000313" key="2">
    <source>
        <dbReference type="Proteomes" id="UP000199687"/>
    </source>
</evidence>
<dbReference type="RefSeq" id="WP_175480478.1">
    <property type="nucleotide sequence ID" value="NZ_FOGL01000015.1"/>
</dbReference>
<protein>
    <submittedName>
        <fullName evidence="1">Uncharacterized protein</fullName>
    </submittedName>
</protein>
<dbReference type="AlphaFoldDB" id="A0A1H9U180"/>
<accession>A0A1H9U180</accession>
<proteinExistence type="predicted"/>
<gene>
    <name evidence="1" type="ORF">SAMN04487944_115109</name>
</gene>
<organism evidence="1 2">
    <name type="scientific">Gracilibacillus ureilyticus</name>
    <dbReference type="NCBI Taxonomy" id="531814"/>
    <lineage>
        <taxon>Bacteria</taxon>
        <taxon>Bacillati</taxon>
        <taxon>Bacillota</taxon>
        <taxon>Bacilli</taxon>
        <taxon>Bacillales</taxon>
        <taxon>Bacillaceae</taxon>
        <taxon>Gracilibacillus</taxon>
    </lineage>
</organism>
<dbReference type="STRING" id="531814.SAMN04487944_115109"/>
<reference evidence="1 2" key="1">
    <citation type="submission" date="2016-10" db="EMBL/GenBank/DDBJ databases">
        <authorList>
            <person name="de Groot N.N."/>
        </authorList>
    </citation>
    <scope>NUCLEOTIDE SEQUENCE [LARGE SCALE GENOMIC DNA]</scope>
    <source>
        <strain evidence="1 2">CGMCC 1.7727</strain>
    </source>
</reference>
<sequence length="55" mass="6278">MFVIVRDVNGETETLKDSNSDLNKTFSDFSAADLLAKKLNSHLRQGPIWNVIWIE</sequence>
<evidence type="ECO:0000313" key="1">
    <source>
        <dbReference type="EMBL" id="SES02917.1"/>
    </source>
</evidence>
<dbReference type="EMBL" id="FOGL01000015">
    <property type="protein sequence ID" value="SES02917.1"/>
    <property type="molecule type" value="Genomic_DNA"/>
</dbReference>
<dbReference type="Proteomes" id="UP000199687">
    <property type="component" value="Unassembled WGS sequence"/>
</dbReference>